<keyword evidence="1" id="KW-0812">Transmembrane</keyword>
<name>A0A0G0NNA9_9BACT</name>
<keyword evidence="1" id="KW-0472">Membrane</keyword>
<evidence type="ECO:0000256" key="1">
    <source>
        <dbReference type="SAM" id="Phobius"/>
    </source>
</evidence>
<sequence>MTDIPGTTSTKSKKDIVKDDSSIQLKTVINIKSILTGKIKPTALNFNNKQFKNWVIVSSVLTLIFVLFLSLTSYKFLILAFSGPGIGVVSCRVACFLRYWISSTSSGDLNVKNAFPPGFKIVKISWRRSAVSLLSK</sequence>
<feature type="transmembrane region" description="Helical" evidence="1">
    <location>
        <begin position="76"/>
        <end position="101"/>
    </location>
</feature>
<accession>A0A0G0NNA9</accession>
<evidence type="ECO:0000313" key="2">
    <source>
        <dbReference type="EMBL" id="KKQ87389.1"/>
    </source>
</evidence>
<keyword evidence="1" id="KW-1133">Transmembrane helix</keyword>
<dbReference type="AlphaFoldDB" id="A0A0G0NNA9"/>
<organism evidence="2 3">
    <name type="scientific">Candidatus Woesebacteria bacterium GW2011_GWB1_38_8b</name>
    <dbReference type="NCBI Taxonomy" id="1618571"/>
    <lineage>
        <taxon>Bacteria</taxon>
        <taxon>Candidatus Woeseibacteriota</taxon>
    </lineage>
</organism>
<proteinExistence type="predicted"/>
<dbReference type="EMBL" id="LBVN01000007">
    <property type="protein sequence ID" value="KKQ87389.1"/>
    <property type="molecule type" value="Genomic_DNA"/>
</dbReference>
<evidence type="ECO:0000313" key="3">
    <source>
        <dbReference type="Proteomes" id="UP000033944"/>
    </source>
</evidence>
<reference evidence="2 3" key="1">
    <citation type="journal article" date="2015" name="Nature">
        <title>rRNA introns, odd ribosomes, and small enigmatic genomes across a large radiation of phyla.</title>
        <authorList>
            <person name="Brown C.T."/>
            <person name="Hug L.A."/>
            <person name="Thomas B.C."/>
            <person name="Sharon I."/>
            <person name="Castelle C.J."/>
            <person name="Singh A."/>
            <person name="Wilkins M.J."/>
            <person name="Williams K.H."/>
            <person name="Banfield J.F."/>
        </authorList>
    </citation>
    <scope>NUCLEOTIDE SEQUENCE [LARGE SCALE GENOMIC DNA]</scope>
</reference>
<dbReference type="Proteomes" id="UP000033944">
    <property type="component" value="Unassembled WGS sequence"/>
</dbReference>
<comment type="caution">
    <text evidence="2">The sequence shown here is derived from an EMBL/GenBank/DDBJ whole genome shotgun (WGS) entry which is preliminary data.</text>
</comment>
<feature type="transmembrane region" description="Helical" evidence="1">
    <location>
        <begin position="51"/>
        <end position="69"/>
    </location>
</feature>
<gene>
    <name evidence="2" type="ORF">UT10_C0007G0047</name>
</gene>
<protein>
    <submittedName>
        <fullName evidence="2">Uncharacterized protein</fullName>
    </submittedName>
</protein>